<evidence type="ECO:0000313" key="1">
    <source>
        <dbReference type="EMBL" id="KAL3771161.1"/>
    </source>
</evidence>
<accession>A0ABD3N807</accession>
<evidence type="ECO:0000313" key="2">
    <source>
        <dbReference type="Proteomes" id="UP001530293"/>
    </source>
</evidence>
<sequence>MTYTICHLDGQIHCLLRVKALHQIKTTLDFTSLDDGSKQLERHLVLVVLIPQEWNLVGFPLGY</sequence>
<name>A0ABD3N807_9STRA</name>
<dbReference type="EMBL" id="JALLBG020000030">
    <property type="protein sequence ID" value="KAL3771161.1"/>
    <property type="molecule type" value="Genomic_DNA"/>
</dbReference>
<dbReference type="Proteomes" id="UP001530293">
    <property type="component" value="Unassembled WGS sequence"/>
</dbReference>
<keyword evidence="2" id="KW-1185">Reference proteome</keyword>
<protein>
    <submittedName>
        <fullName evidence="1">Uncharacterized protein</fullName>
    </submittedName>
</protein>
<reference evidence="1 2" key="1">
    <citation type="submission" date="2024-10" db="EMBL/GenBank/DDBJ databases">
        <title>Updated reference genomes for cyclostephanoid diatoms.</title>
        <authorList>
            <person name="Roberts W.R."/>
            <person name="Alverson A.J."/>
        </authorList>
    </citation>
    <scope>NUCLEOTIDE SEQUENCE [LARGE SCALE GENOMIC DNA]</scope>
    <source>
        <strain evidence="1 2">AJA232-27</strain>
    </source>
</reference>
<dbReference type="AlphaFoldDB" id="A0ABD3N807"/>
<comment type="caution">
    <text evidence="1">The sequence shown here is derived from an EMBL/GenBank/DDBJ whole genome shotgun (WGS) entry which is preliminary data.</text>
</comment>
<gene>
    <name evidence="1" type="ORF">ACHAWU_004784</name>
</gene>
<organism evidence="1 2">
    <name type="scientific">Discostella pseudostelligera</name>
    <dbReference type="NCBI Taxonomy" id="259834"/>
    <lineage>
        <taxon>Eukaryota</taxon>
        <taxon>Sar</taxon>
        <taxon>Stramenopiles</taxon>
        <taxon>Ochrophyta</taxon>
        <taxon>Bacillariophyta</taxon>
        <taxon>Coscinodiscophyceae</taxon>
        <taxon>Thalassiosirophycidae</taxon>
        <taxon>Stephanodiscales</taxon>
        <taxon>Stephanodiscaceae</taxon>
        <taxon>Discostella</taxon>
    </lineage>
</organism>
<proteinExistence type="predicted"/>